<comment type="caution">
    <text evidence="2">The sequence shown here is derived from an EMBL/GenBank/DDBJ whole genome shotgun (WGS) entry which is preliminary data.</text>
</comment>
<protein>
    <submittedName>
        <fullName evidence="2">Uncharacterized protein</fullName>
    </submittedName>
</protein>
<feature type="compositionally biased region" description="Basic and acidic residues" evidence="1">
    <location>
        <begin position="148"/>
        <end position="174"/>
    </location>
</feature>
<reference evidence="2" key="1">
    <citation type="journal article" date="2023" name="Mol. Phylogenet. Evol.">
        <title>Genome-scale phylogeny and comparative genomics of the fungal order Sordariales.</title>
        <authorList>
            <person name="Hensen N."/>
            <person name="Bonometti L."/>
            <person name="Westerberg I."/>
            <person name="Brannstrom I.O."/>
            <person name="Guillou S."/>
            <person name="Cros-Aarteil S."/>
            <person name="Calhoun S."/>
            <person name="Haridas S."/>
            <person name="Kuo A."/>
            <person name="Mondo S."/>
            <person name="Pangilinan J."/>
            <person name="Riley R."/>
            <person name="LaButti K."/>
            <person name="Andreopoulos B."/>
            <person name="Lipzen A."/>
            <person name="Chen C."/>
            <person name="Yan M."/>
            <person name="Daum C."/>
            <person name="Ng V."/>
            <person name="Clum A."/>
            <person name="Steindorff A."/>
            <person name="Ohm R.A."/>
            <person name="Martin F."/>
            <person name="Silar P."/>
            <person name="Natvig D.O."/>
            <person name="Lalanne C."/>
            <person name="Gautier V."/>
            <person name="Ament-Velasquez S.L."/>
            <person name="Kruys A."/>
            <person name="Hutchinson M.I."/>
            <person name="Powell A.J."/>
            <person name="Barry K."/>
            <person name="Miller A.N."/>
            <person name="Grigoriev I.V."/>
            <person name="Debuchy R."/>
            <person name="Gladieux P."/>
            <person name="Hiltunen Thoren M."/>
            <person name="Johannesson H."/>
        </authorList>
    </citation>
    <scope>NUCLEOTIDE SEQUENCE</scope>
    <source>
        <strain evidence="2">CBS 333.67</strain>
    </source>
</reference>
<sequence length="185" mass="20547">MSEFRDTSNIAWYPAAYSLTTCALIPLAGKLSSILPLRWVYQAVDDEHERPGHAVAGADGSPSHGRPPRPRVGDYQVDVVRARARIAPRGEAEAEVGRCVGFGRIAEPTVLHWFGPGGSEQHRMQHQQGQEEKPGPRPSRTRLGDCMADGHGRALEAGLRCRERQPEKERERGTQKRRWAVVGVR</sequence>
<name>A0AAJ0H0I2_9PEZI</name>
<evidence type="ECO:0000256" key="1">
    <source>
        <dbReference type="SAM" id="MobiDB-lite"/>
    </source>
</evidence>
<reference evidence="2" key="2">
    <citation type="submission" date="2023-06" db="EMBL/GenBank/DDBJ databases">
        <authorList>
            <consortium name="Lawrence Berkeley National Laboratory"/>
            <person name="Mondo S.J."/>
            <person name="Hensen N."/>
            <person name="Bonometti L."/>
            <person name="Westerberg I."/>
            <person name="Brannstrom I.O."/>
            <person name="Guillou S."/>
            <person name="Cros-Aarteil S."/>
            <person name="Calhoun S."/>
            <person name="Haridas S."/>
            <person name="Kuo A."/>
            <person name="Pangilinan J."/>
            <person name="Riley R."/>
            <person name="Labutti K."/>
            <person name="Andreopoulos B."/>
            <person name="Lipzen A."/>
            <person name="Chen C."/>
            <person name="Yanf M."/>
            <person name="Daum C."/>
            <person name="Ng V."/>
            <person name="Clum A."/>
            <person name="Steindorff A."/>
            <person name="Ohm R."/>
            <person name="Martin F."/>
            <person name="Silar P."/>
            <person name="Natvig D."/>
            <person name="Lalanne C."/>
            <person name="Gautier V."/>
            <person name="Ament-Velasquez S.L."/>
            <person name="Kruys A."/>
            <person name="Hutchinson M.I."/>
            <person name="Powell A.J."/>
            <person name="Barry K."/>
            <person name="Miller A.N."/>
            <person name="Grigoriev I.V."/>
            <person name="Debuchy R."/>
            <person name="Gladieux P."/>
            <person name="Thoren M.H."/>
            <person name="Johannesson H."/>
        </authorList>
    </citation>
    <scope>NUCLEOTIDE SEQUENCE</scope>
    <source>
        <strain evidence="2">CBS 333.67</strain>
    </source>
</reference>
<proteinExistence type="predicted"/>
<dbReference type="Proteomes" id="UP001273166">
    <property type="component" value="Unassembled WGS sequence"/>
</dbReference>
<evidence type="ECO:0000313" key="3">
    <source>
        <dbReference type="Proteomes" id="UP001273166"/>
    </source>
</evidence>
<organism evidence="2 3">
    <name type="scientific">Chaetomium strumarium</name>
    <dbReference type="NCBI Taxonomy" id="1170767"/>
    <lineage>
        <taxon>Eukaryota</taxon>
        <taxon>Fungi</taxon>
        <taxon>Dikarya</taxon>
        <taxon>Ascomycota</taxon>
        <taxon>Pezizomycotina</taxon>
        <taxon>Sordariomycetes</taxon>
        <taxon>Sordariomycetidae</taxon>
        <taxon>Sordariales</taxon>
        <taxon>Chaetomiaceae</taxon>
        <taxon>Chaetomium</taxon>
    </lineage>
</organism>
<keyword evidence="3" id="KW-1185">Reference proteome</keyword>
<dbReference type="RefSeq" id="XP_062725065.1">
    <property type="nucleotide sequence ID" value="XM_062868925.1"/>
</dbReference>
<feature type="region of interest" description="Disordered" evidence="1">
    <location>
        <begin position="115"/>
        <end position="185"/>
    </location>
</feature>
<gene>
    <name evidence="2" type="ORF">B0T15DRAFT_526778</name>
</gene>
<accession>A0AAJ0H0I2</accession>
<dbReference type="EMBL" id="JAUDZG010000002">
    <property type="protein sequence ID" value="KAK3309285.1"/>
    <property type="molecule type" value="Genomic_DNA"/>
</dbReference>
<feature type="region of interest" description="Disordered" evidence="1">
    <location>
        <begin position="51"/>
        <end position="73"/>
    </location>
</feature>
<dbReference type="GeneID" id="87887754"/>
<dbReference type="AlphaFoldDB" id="A0AAJ0H0I2"/>
<evidence type="ECO:0000313" key="2">
    <source>
        <dbReference type="EMBL" id="KAK3309285.1"/>
    </source>
</evidence>